<evidence type="ECO:0000256" key="1">
    <source>
        <dbReference type="ARBA" id="ARBA00005417"/>
    </source>
</evidence>
<dbReference type="EMBL" id="WVTD01000010">
    <property type="protein sequence ID" value="MYL98828.1"/>
    <property type="molecule type" value="Genomic_DNA"/>
</dbReference>
<dbReference type="SMART" id="SM00382">
    <property type="entry name" value="AAA"/>
    <property type="match status" value="1"/>
</dbReference>
<dbReference type="GO" id="GO:0005524">
    <property type="term" value="F:ATP binding"/>
    <property type="evidence" value="ECO:0007669"/>
    <property type="project" value="UniProtKB-KW"/>
</dbReference>
<dbReference type="InterPro" id="IPR003593">
    <property type="entry name" value="AAA+_ATPase"/>
</dbReference>
<proteinExistence type="inferred from homology"/>
<dbReference type="Gene3D" id="3.40.50.300">
    <property type="entry name" value="P-loop containing nucleotide triphosphate hydrolases"/>
    <property type="match status" value="1"/>
</dbReference>
<organism evidence="6 7">
    <name type="scientific">Novosphingobium silvae</name>
    <dbReference type="NCBI Taxonomy" id="2692619"/>
    <lineage>
        <taxon>Bacteria</taxon>
        <taxon>Pseudomonadati</taxon>
        <taxon>Pseudomonadota</taxon>
        <taxon>Alphaproteobacteria</taxon>
        <taxon>Sphingomonadales</taxon>
        <taxon>Sphingomonadaceae</taxon>
        <taxon>Novosphingobium</taxon>
    </lineage>
</organism>
<keyword evidence="2" id="KW-0813">Transport</keyword>
<evidence type="ECO:0000259" key="5">
    <source>
        <dbReference type="PROSITE" id="PS50893"/>
    </source>
</evidence>
<dbReference type="RefSeq" id="WP_160986468.1">
    <property type="nucleotide sequence ID" value="NZ_WVTD01000010.1"/>
</dbReference>
<dbReference type="AlphaFoldDB" id="A0A7X4K8Y7"/>
<keyword evidence="7" id="KW-1185">Reference proteome</keyword>
<keyword evidence="3" id="KW-0547">Nucleotide-binding</keyword>
<dbReference type="GO" id="GO:0016020">
    <property type="term" value="C:membrane"/>
    <property type="evidence" value="ECO:0007669"/>
    <property type="project" value="InterPro"/>
</dbReference>
<dbReference type="GO" id="GO:0140359">
    <property type="term" value="F:ABC-type transporter activity"/>
    <property type="evidence" value="ECO:0007669"/>
    <property type="project" value="InterPro"/>
</dbReference>
<feature type="domain" description="ABC transporter" evidence="5">
    <location>
        <begin position="2"/>
        <end position="221"/>
    </location>
</feature>
<dbReference type="InterPro" id="IPR050683">
    <property type="entry name" value="Bact_Polysacc_Export_ATP-bd"/>
</dbReference>
<evidence type="ECO:0000313" key="6">
    <source>
        <dbReference type="EMBL" id="MYL98828.1"/>
    </source>
</evidence>
<dbReference type="PANTHER" id="PTHR46743">
    <property type="entry name" value="TEICHOIC ACIDS EXPORT ATP-BINDING PROTEIN TAGH"/>
    <property type="match status" value="1"/>
</dbReference>
<keyword evidence="4 6" id="KW-0067">ATP-binding</keyword>
<comment type="caution">
    <text evidence="6">The sequence shown here is derived from an EMBL/GenBank/DDBJ whole genome shotgun (WGS) entry which is preliminary data.</text>
</comment>
<dbReference type="InterPro" id="IPR003439">
    <property type="entry name" value="ABC_transporter-like_ATP-bd"/>
</dbReference>
<dbReference type="Proteomes" id="UP000465810">
    <property type="component" value="Unassembled WGS sequence"/>
</dbReference>
<accession>A0A7X4K8Y7</accession>
<evidence type="ECO:0000256" key="3">
    <source>
        <dbReference type="ARBA" id="ARBA00022741"/>
    </source>
</evidence>
<dbReference type="Pfam" id="PF00005">
    <property type="entry name" value="ABC_tran"/>
    <property type="match status" value="1"/>
</dbReference>
<dbReference type="PANTHER" id="PTHR46743:SF2">
    <property type="entry name" value="TEICHOIC ACIDS EXPORT ATP-BINDING PROTEIN TAGH"/>
    <property type="match status" value="1"/>
</dbReference>
<comment type="similarity">
    <text evidence="1">Belongs to the ABC transporter superfamily.</text>
</comment>
<dbReference type="GO" id="GO:0016887">
    <property type="term" value="F:ATP hydrolysis activity"/>
    <property type="evidence" value="ECO:0007669"/>
    <property type="project" value="InterPro"/>
</dbReference>
<dbReference type="InterPro" id="IPR017871">
    <property type="entry name" value="ABC_transporter-like_CS"/>
</dbReference>
<dbReference type="CDD" id="cd03220">
    <property type="entry name" value="ABC_KpsT_Wzt"/>
    <property type="match status" value="1"/>
</dbReference>
<sequence>MIRLENVSKVYHTAQGPREIFRDINLVVNKGERVGILGRNGAGKSTLVRLISGAERPTSGRIVRDMSVSWPIAFSGGFHQRLSGKDNLRFICRIYGIDYRTRLEFVERFSELGPYIDEPVGVYSSGMRAKLAFAISMVVDFDCYLIDEVMAVGDERFREKCEIELFQKRKDRAMIIISHSNRYIQQHCNRFVILEDGNLEEYEDSESARMAYKRLIKRAAKIEMKRQHEVEKAKKKARLALMEQEGALQTSA</sequence>
<evidence type="ECO:0000256" key="4">
    <source>
        <dbReference type="ARBA" id="ARBA00022840"/>
    </source>
</evidence>
<gene>
    <name evidence="6" type="ORF">GR702_13755</name>
</gene>
<dbReference type="InterPro" id="IPR015860">
    <property type="entry name" value="ABC_transpr_TagH-like"/>
</dbReference>
<reference evidence="6 7" key="1">
    <citation type="submission" date="2019-12" db="EMBL/GenBank/DDBJ databases">
        <authorList>
            <person name="Feng G."/>
            <person name="Zhu H."/>
        </authorList>
    </citation>
    <scope>NUCLEOTIDE SEQUENCE [LARGE SCALE GENOMIC DNA]</scope>
    <source>
        <strain evidence="6 7">FGD1</strain>
    </source>
</reference>
<dbReference type="PROSITE" id="PS00211">
    <property type="entry name" value="ABC_TRANSPORTER_1"/>
    <property type="match status" value="1"/>
</dbReference>
<dbReference type="SUPFAM" id="SSF52540">
    <property type="entry name" value="P-loop containing nucleoside triphosphate hydrolases"/>
    <property type="match status" value="1"/>
</dbReference>
<dbReference type="PROSITE" id="PS50893">
    <property type="entry name" value="ABC_TRANSPORTER_2"/>
    <property type="match status" value="1"/>
</dbReference>
<evidence type="ECO:0000256" key="2">
    <source>
        <dbReference type="ARBA" id="ARBA00022448"/>
    </source>
</evidence>
<dbReference type="InterPro" id="IPR027417">
    <property type="entry name" value="P-loop_NTPase"/>
</dbReference>
<evidence type="ECO:0000313" key="7">
    <source>
        <dbReference type="Proteomes" id="UP000465810"/>
    </source>
</evidence>
<protein>
    <submittedName>
        <fullName evidence="6">ATP-binding cassette domain-containing protein</fullName>
    </submittedName>
</protein>
<name>A0A7X4K8Y7_9SPHN</name>